<dbReference type="STRING" id="1075402.AN216_10880"/>
<name>A0A1E7KI51_9ACTN</name>
<keyword evidence="4" id="KW-1185">Reference proteome</keyword>
<feature type="transmembrane region" description="Helical" evidence="2">
    <location>
        <begin position="231"/>
        <end position="250"/>
    </location>
</feature>
<evidence type="ECO:0000256" key="1">
    <source>
        <dbReference type="SAM" id="MobiDB-lite"/>
    </source>
</evidence>
<feature type="region of interest" description="Disordered" evidence="1">
    <location>
        <begin position="420"/>
        <end position="447"/>
    </location>
</feature>
<feature type="region of interest" description="Disordered" evidence="1">
    <location>
        <begin position="498"/>
        <end position="536"/>
    </location>
</feature>
<keyword evidence="2" id="KW-1133">Transmembrane helix</keyword>
<gene>
    <name evidence="3" type="ORF">AN216_10880</name>
</gene>
<dbReference type="PATRIC" id="fig|1075402.3.peg.3002"/>
<evidence type="ECO:0000313" key="3">
    <source>
        <dbReference type="EMBL" id="OEV03561.1"/>
    </source>
</evidence>
<feature type="transmembrane region" description="Helical" evidence="2">
    <location>
        <begin position="193"/>
        <end position="215"/>
    </location>
</feature>
<feature type="transmembrane region" description="Helical" evidence="2">
    <location>
        <begin position="74"/>
        <end position="90"/>
    </location>
</feature>
<evidence type="ECO:0000256" key="2">
    <source>
        <dbReference type="SAM" id="Phobius"/>
    </source>
</evidence>
<feature type="transmembrane region" description="Helical" evidence="2">
    <location>
        <begin position="375"/>
        <end position="396"/>
    </location>
</feature>
<dbReference type="Proteomes" id="UP000176101">
    <property type="component" value="Unassembled WGS sequence"/>
</dbReference>
<feature type="transmembrane region" description="Helical" evidence="2">
    <location>
        <begin position="337"/>
        <end position="355"/>
    </location>
</feature>
<dbReference type="AlphaFoldDB" id="A0A1E7KI51"/>
<keyword evidence="2" id="KW-0472">Membrane</keyword>
<reference evidence="3 4" key="1">
    <citation type="journal article" date="2016" name="Front. Microbiol.">
        <title>Comparative Genomics Analysis of Streptomyces Species Reveals Their Adaptation to the Marine Environment and Their Diversity at the Genomic Level.</title>
        <authorList>
            <person name="Tian X."/>
            <person name="Zhang Z."/>
            <person name="Yang T."/>
            <person name="Chen M."/>
            <person name="Li J."/>
            <person name="Chen F."/>
            <person name="Yang J."/>
            <person name="Li W."/>
            <person name="Zhang B."/>
            <person name="Zhang Z."/>
            <person name="Wu J."/>
            <person name="Zhang C."/>
            <person name="Long L."/>
            <person name="Xiao J."/>
        </authorList>
    </citation>
    <scope>NUCLEOTIDE SEQUENCE [LARGE SCALE GENOMIC DNA]</scope>
    <source>
        <strain evidence="3 4">SCSIO 02100</strain>
    </source>
</reference>
<keyword evidence="2" id="KW-0812">Transmembrane</keyword>
<feature type="transmembrane region" description="Helical" evidence="2">
    <location>
        <begin position="296"/>
        <end position="317"/>
    </location>
</feature>
<dbReference type="EMBL" id="LJGU01000118">
    <property type="protein sequence ID" value="OEV03561.1"/>
    <property type="molecule type" value="Genomic_DNA"/>
</dbReference>
<sequence>MPPAGVGLLSGVLAAVLGLGALTVAVVPLWISTPSSDSTLGDALHLAADLWLAAHGASLERTGTLSGDPMPVDVTPLLLTGCLGLLLWRAGRHTTDAYGLAGRRSSPSRVVCWTSAGYLTVLAIAMAYAGTGPLRVTLPSALIWPPLFVGAVLACASRPLGSSRIRSPRAAEGPGPAAVPLPPDGTRLAAARAAVLGLGALLLGGAALTGTAVVWRAPEMWRTVPHLAGDWSGYVAVLLLTLVLLPNALVWSTAYALGPGFTVGGDSLVSPLTTGYPQLPRFPLLAALPTEGPGSLLTWSVGALPAAVAVLTGWYLARIAVPVRGRRDTARGWSGTLGGVLLAAGGCGVAMASLAEVSGGALGQHQLADLGPRGWLTGVAAFGWTVLGGGPAALIVRAWRLRAGRTARTSVVRPEATHVREAATGSAGPALASPDRPGLTDSAAAEGIGDSGLDAAGDLVVDDGGSAAGGLPGVAGWHGDADRRARWAALKEASGGLMSAFDPADLPPRVGDVPTFTEAPPAPDTPVSPRVADDDP</sequence>
<evidence type="ECO:0008006" key="5">
    <source>
        <dbReference type="Google" id="ProtNLM"/>
    </source>
</evidence>
<protein>
    <recommendedName>
        <fullName evidence="5">Integral membrane protein</fullName>
    </recommendedName>
</protein>
<proteinExistence type="predicted"/>
<dbReference type="InterPro" id="IPR045931">
    <property type="entry name" value="DUF6350"/>
</dbReference>
<organism evidence="3 4">
    <name type="scientific">Streptomyces oceani</name>
    <dbReference type="NCBI Taxonomy" id="1075402"/>
    <lineage>
        <taxon>Bacteria</taxon>
        <taxon>Bacillati</taxon>
        <taxon>Actinomycetota</taxon>
        <taxon>Actinomycetes</taxon>
        <taxon>Kitasatosporales</taxon>
        <taxon>Streptomycetaceae</taxon>
        <taxon>Streptomyces</taxon>
    </lineage>
</organism>
<feature type="transmembrane region" description="Helical" evidence="2">
    <location>
        <begin position="110"/>
        <end position="129"/>
    </location>
</feature>
<accession>A0A1E7KI51</accession>
<evidence type="ECO:0000313" key="4">
    <source>
        <dbReference type="Proteomes" id="UP000176101"/>
    </source>
</evidence>
<dbReference type="Pfam" id="PF19877">
    <property type="entry name" value="DUF6350"/>
    <property type="match status" value="1"/>
</dbReference>
<feature type="transmembrane region" description="Helical" evidence="2">
    <location>
        <begin position="7"/>
        <end position="31"/>
    </location>
</feature>
<comment type="caution">
    <text evidence="3">The sequence shown here is derived from an EMBL/GenBank/DDBJ whole genome shotgun (WGS) entry which is preliminary data.</text>
</comment>